<sequence>MLSPPLLRAARVARVSSSRPIVLRPKATALQYVSHFSTGMSKGDDPVHPQRELTPFQKLQRWMQPFVTGSKALYHENKQAWEIRNRLKAADAASSPSKQLSRSEMMILRQAHRDLLKSLPLLVFFAIPLVGYAAPLIGYQFPKQLLPWQFWRPDQKTQFFQEDADARARFYPELVNLLEQIDRKDHCLKQMLALHGKHEGLDPAQVSELVPFFDAASEGPAALPVLSRHHVRVLARSIASMPAFSWAFRLAPRSVLDQYLERRMDELRVDDAMLLREGIEHLSLSELEFACEERGITGGYGDINALRSALSDWLAMYDPSSNRAPHQFPTSLLLHAPALLNPSGRKTVSSE</sequence>
<evidence type="ECO:0000259" key="9">
    <source>
        <dbReference type="PROSITE" id="PS51758"/>
    </source>
</evidence>
<dbReference type="InterPro" id="IPR044202">
    <property type="entry name" value="LETM1/MDM38-like"/>
</dbReference>
<comment type="subcellular location">
    <subcellularLocation>
        <location evidence="1">Mitochondrion inner membrane</location>
        <topology evidence="1">Single-pass membrane protein</topology>
    </subcellularLocation>
</comment>
<dbReference type="InterPro" id="IPR033122">
    <property type="entry name" value="LETM1-like_RBD"/>
</dbReference>
<feature type="transmembrane region" description="Helical" evidence="8">
    <location>
        <begin position="115"/>
        <end position="134"/>
    </location>
</feature>
<keyword evidence="6 8" id="KW-0472">Membrane</keyword>
<dbReference type="GO" id="GO:0043022">
    <property type="term" value="F:ribosome binding"/>
    <property type="evidence" value="ECO:0007669"/>
    <property type="project" value="InterPro"/>
</dbReference>
<dbReference type="PANTHER" id="PTHR14009:SF1">
    <property type="entry name" value="MITOCHONDRIAL PROTON_CALCIUM EXCHANGER PROTEIN"/>
    <property type="match status" value="1"/>
</dbReference>
<dbReference type="Proteomes" id="UP001209570">
    <property type="component" value="Unassembled WGS sequence"/>
</dbReference>
<protein>
    <recommendedName>
        <fullName evidence="9">Letm1 RBD domain-containing protein</fullName>
    </recommendedName>
</protein>
<evidence type="ECO:0000256" key="7">
    <source>
        <dbReference type="PROSITE-ProRule" id="PRU01094"/>
    </source>
</evidence>
<proteinExistence type="predicted"/>
<evidence type="ECO:0000313" key="10">
    <source>
        <dbReference type="EMBL" id="KAJ0407659.1"/>
    </source>
</evidence>
<evidence type="ECO:0000256" key="4">
    <source>
        <dbReference type="ARBA" id="ARBA00022989"/>
    </source>
</evidence>
<evidence type="ECO:0000256" key="1">
    <source>
        <dbReference type="ARBA" id="ARBA00004434"/>
    </source>
</evidence>
<dbReference type="GO" id="GO:0030003">
    <property type="term" value="P:intracellular monoatomic cation homeostasis"/>
    <property type="evidence" value="ECO:0007669"/>
    <property type="project" value="TreeGrafter"/>
</dbReference>
<keyword evidence="2 8" id="KW-0812">Transmembrane</keyword>
<dbReference type="EMBL" id="JAKCXM010000019">
    <property type="protein sequence ID" value="KAJ0407659.1"/>
    <property type="molecule type" value="Genomic_DNA"/>
</dbReference>
<keyword evidence="5 7" id="KW-0496">Mitochondrion</keyword>
<dbReference type="AlphaFoldDB" id="A0AAD5QE04"/>
<evidence type="ECO:0000256" key="5">
    <source>
        <dbReference type="ARBA" id="ARBA00023128"/>
    </source>
</evidence>
<evidence type="ECO:0000256" key="8">
    <source>
        <dbReference type="SAM" id="Phobius"/>
    </source>
</evidence>
<evidence type="ECO:0000256" key="3">
    <source>
        <dbReference type="ARBA" id="ARBA00022792"/>
    </source>
</evidence>
<keyword evidence="11" id="KW-1185">Reference proteome</keyword>
<dbReference type="PANTHER" id="PTHR14009">
    <property type="entry name" value="LEUCINE ZIPPER-EF-HAND CONTAINING TRANSMEMBRANE PROTEIN"/>
    <property type="match status" value="1"/>
</dbReference>
<evidence type="ECO:0000313" key="11">
    <source>
        <dbReference type="Proteomes" id="UP001209570"/>
    </source>
</evidence>
<evidence type="ECO:0000256" key="2">
    <source>
        <dbReference type="ARBA" id="ARBA00022692"/>
    </source>
</evidence>
<dbReference type="GO" id="GO:0005743">
    <property type="term" value="C:mitochondrial inner membrane"/>
    <property type="evidence" value="ECO:0007669"/>
    <property type="project" value="UniProtKB-SubCell"/>
</dbReference>
<evidence type="ECO:0000256" key="6">
    <source>
        <dbReference type="ARBA" id="ARBA00023136"/>
    </source>
</evidence>
<accession>A0AAD5QE04</accession>
<dbReference type="PROSITE" id="PS51758">
    <property type="entry name" value="LETM1_RBD"/>
    <property type="match status" value="1"/>
</dbReference>
<reference evidence="10" key="1">
    <citation type="submission" date="2021-12" db="EMBL/GenBank/DDBJ databases">
        <title>Prjna785345.</title>
        <authorList>
            <person name="Rujirawat T."/>
            <person name="Krajaejun T."/>
        </authorList>
    </citation>
    <scope>NUCLEOTIDE SEQUENCE</scope>
    <source>
        <strain evidence="10">Pi057C3</strain>
    </source>
</reference>
<name>A0AAD5QE04_PYTIN</name>
<keyword evidence="4 8" id="KW-1133">Transmembrane helix</keyword>
<comment type="caution">
    <text evidence="10">The sequence shown here is derived from an EMBL/GenBank/DDBJ whole genome shotgun (WGS) entry which is preliminary data.</text>
</comment>
<feature type="domain" description="Letm1 RBD" evidence="9">
    <location>
        <begin position="156"/>
        <end position="351"/>
    </location>
</feature>
<dbReference type="Pfam" id="PF07766">
    <property type="entry name" value="LETM1_RBD"/>
    <property type="match status" value="1"/>
</dbReference>
<organism evidence="10 11">
    <name type="scientific">Pythium insidiosum</name>
    <name type="common">Pythiosis disease agent</name>
    <dbReference type="NCBI Taxonomy" id="114742"/>
    <lineage>
        <taxon>Eukaryota</taxon>
        <taxon>Sar</taxon>
        <taxon>Stramenopiles</taxon>
        <taxon>Oomycota</taxon>
        <taxon>Peronosporomycetes</taxon>
        <taxon>Pythiales</taxon>
        <taxon>Pythiaceae</taxon>
        <taxon>Pythium</taxon>
    </lineage>
</organism>
<keyword evidence="3" id="KW-0999">Mitochondrion inner membrane</keyword>
<gene>
    <name evidence="10" type="ORF">P43SY_010200</name>
</gene>